<dbReference type="InterPro" id="IPR050553">
    <property type="entry name" value="Thioredoxin_ResA/DsbE_sf"/>
</dbReference>
<dbReference type="PROSITE" id="PS00194">
    <property type="entry name" value="THIOREDOXIN_1"/>
    <property type="match status" value="1"/>
</dbReference>
<feature type="domain" description="Thioredoxin" evidence="6">
    <location>
        <begin position="51"/>
        <end position="193"/>
    </location>
</feature>
<evidence type="ECO:0000256" key="5">
    <source>
        <dbReference type="SAM" id="Phobius"/>
    </source>
</evidence>
<keyword evidence="2" id="KW-0201">Cytochrome c-type biogenesis</keyword>
<dbReference type="Gene3D" id="3.40.30.10">
    <property type="entry name" value="Glutaredoxin"/>
    <property type="match status" value="1"/>
</dbReference>
<comment type="caution">
    <text evidence="7">The sequence shown here is derived from an EMBL/GenBank/DDBJ whole genome shotgun (WGS) entry which is preliminary data.</text>
</comment>
<dbReference type="InterPro" id="IPR017937">
    <property type="entry name" value="Thioredoxin_CS"/>
</dbReference>
<dbReference type="PANTHER" id="PTHR42852">
    <property type="entry name" value="THIOL:DISULFIDE INTERCHANGE PROTEIN DSBE"/>
    <property type="match status" value="1"/>
</dbReference>
<comment type="subcellular location">
    <subcellularLocation>
        <location evidence="1">Cell envelope</location>
    </subcellularLocation>
</comment>
<reference evidence="7 8" key="1">
    <citation type="submission" date="2021-08" db="EMBL/GenBank/DDBJ databases">
        <authorList>
            <person name="Peeters C."/>
        </authorList>
    </citation>
    <scope>NUCLEOTIDE SEQUENCE [LARGE SCALE GENOMIC DNA]</scope>
    <source>
        <strain evidence="7 8">LMG 21510</strain>
    </source>
</reference>
<evidence type="ECO:0000256" key="1">
    <source>
        <dbReference type="ARBA" id="ARBA00004196"/>
    </source>
</evidence>
<keyword evidence="5" id="KW-1133">Transmembrane helix</keyword>
<dbReference type="InterPro" id="IPR000866">
    <property type="entry name" value="AhpC/TSA"/>
</dbReference>
<keyword evidence="5" id="KW-0472">Membrane</keyword>
<dbReference type="EMBL" id="CAJZAH010000003">
    <property type="protein sequence ID" value="CAG9176767.1"/>
    <property type="molecule type" value="Genomic_DNA"/>
</dbReference>
<dbReference type="Proteomes" id="UP000721236">
    <property type="component" value="Unassembled WGS sequence"/>
</dbReference>
<dbReference type="RefSeq" id="WP_224042639.1">
    <property type="nucleotide sequence ID" value="NZ_CAJZAH010000003.1"/>
</dbReference>
<feature type="transmembrane region" description="Helical" evidence="5">
    <location>
        <begin position="26"/>
        <end position="45"/>
    </location>
</feature>
<dbReference type="CDD" id="cd02966">
    <property type="entry name" value="TlpA_like_family"/>
    <property type="match status" value="1"/>
</dbReference>
<organism evidence="7 8">
    <name type="scientific">Cupriavidus respiraculi</name>
    <dbReference type="NCBI Taxonomy" id="195930"/>
    <lineage>
        <taxon>Bacteria</taxon>
        <taxon>Pseudomonadati</taxon>
        <taxon>Pseudomonadota</taxon>
        <taxon>Betaproteobacteria</taxon>
        <taxon>Burkholderiales</taxon>
        <taxon>Burkholderiaceae</taxon>
        <taxon>Cupriavidus</taxon>
    </lineage>
</organism>
<proteinExistence type="predicted"/>
<keyword evidence="5" id="KW-0812">Transmembrane</keyword>
<keyword evidence="8" id="KW-1185">Reference proteome</keyword>
<evidence type="ECO:0000313" key="8">
    <source>
        <dbReference type="Proteomes" id="UP000721236"/>
    </source>
</evidence>
<protein>
    <submittedName>
        <fullName evidence="7">Thiol-disulfide oxidoreductase ResA</fullName>
    </submittedName>
</protein>
<keyword evidence="3" id="KW-1015">Disulfide bond</keyword>
<accession>A0ABM8X9W9</accession>
<gene>
    <name evidence="7" type="primary">resA_2</name>
    <name evidence="7" type="ORF">LMG21510_03122</name>
</gene>
<dbReference type="PANTHER" id="PTHR42852:SF6">
    <property type="entry name" value="THIOL:DISULFIDE INTERCHANGE PROTEIN DSBE"/>
    <property type="match status" value="1"/>
</dbReference>
<name>A0ABM8X9W9_9BURK</name>
<keyword evidence="4" id="KW-0676">Redox-active center</keyword>
<evidence type="ECO:0000313" key="7">
    <source>
        <dbReference type="EMBL" id="CAG9176767.1"/>
    </source>
</evidence>
<dbReference type="Pfam" id="PF00578">
    <property type="entry name" value="AhpC-TSA"/>
    <property type="match status" value="1"/>
</dbReference>
<evidence type="ECO:0000256" key="4">
    <source>
        <dbReference type="ARBA" id="ARBA00023284"/>
    </source>
</evidence>
<dbReference type="InterPro" id="IPR013766">
    <property type="entry name" value="Thioredoxin_domain"/>
</dbReference>
<evidence type="ECO:0000259" key="6">
    <source>
        <dbReference type="PROSITE" id="PS51352"/>
    </source>
</evidence>
<dbReference type="PROSITE" id="PS51352">
    <property type="entry name" value="THIOREDOXIN_2"/>
    <property type="match status" value="1"/>
</dbReference>
<sequence>MTDRSPPTAPLSQATPAPAARRSRRWLWLGVAVVAVIAGALVGHYRFSPKPAADEAVESFYQTRLPDPAGTELDFNTLRGKTVVVNFWAPWCGPCVEEMPELTALHKEYAGRQVEFVGIGIDSAKNIQQFVQKIPVSYPLAVAGFAGTELSRQFGNVAGGLPYTVVIAPDGAVSYRKMGRVTGADLRPALPKS</sequence>
<dbReference type="SUPFAM" id="SSF52833">
    <property type="entry name" value="Thioredoxin-like"/>
    <property type="match status" value="1"/>
</dbReference>
<evidence type="ECO:0000256" key="2">
    <source>
        <dbReference type="ARBA" id="ARBA00022748"/>
    </source>
</evidence>
<dbReference type="InterPro" id="IPR036249">
    <property type="entry name" value="Thioredoxin-like_sf"/>
</dbReference>
<evidence type="ECO:0000256" key="3">
    <source>
        <dbReference type="ARBA" id="ARBA00023157"/>
    </source>
</evidence>